<dbReference type="GO" id="GO:0000049">
    <property type="term" value="F:tRNA binding"/>
    <property type="evidence" value="ECO:0007669"/>
    <property type="project" value="UniProtKB-KW"/>
</dbReference>
<keyword evidence="6 12" id="KW-0547">Nucleotide-binding</keyword>
<feature type="compositionally biased region" description="Low complexity" evidence="13">
    <location>
        <begin position="558"/>
        <end position="567"/>
    </location>
</feature>
<reference evidence="16" key="1">
    <citation type="submission" date="2022-11" db="EMBL/GenBank/DDBJ databases">
        <authorList>
            <person name="Scott C."/>
            <person name="Bruce N."/>
        </authorList>
    </citation>
    <scope>NUCLEOTIDE SEQUENCE</scope>
</reference>
<dbReference type="GO" id="GO:0005524">
    <property type="term" value="F:ATP binding"/>
    <property type="evidence" value="ECO:0007669"/>
    <property type="project" value="UniProtKB-KW"/>
</dbReference>
<dbReference type="SUPFAM" id="SSF52374">
    <property type="entry name" value="Nucleotidylyl transferase"/>
    <property type="match status" value="1"/>
</dbReference>
<dbReference type="InterPro" id="IPR001412">
    <property type="entry name" value="aa-tRNA-synth_I_CS"/>
</dbReference>
<dbReference type="Gene3D" id="1.10.730.10">
    <property type="entry name" value="Isoleucyl-tRNA Synthetase, Domain 1"/>
    <property type="match status" value="1"/>
</dbReference>
<dbReference type="GO" id="GO:0004825">
    <property type="term" value="F:methionine-tRNA ligase activity"/>
    <property type="evidence" value="ECO:0007669"/>
    <property type="project" value="UniProtKB-EC"/>
</dbReference>
<name>A0A9P1HA27_9PEZI</name>
<dbReference type="InterPro" id="IPR014729">
    <property type="entry name" value="Rossmann-like_a/b/a_fold"/>
</dbReference>
<evidence type="ECO:0000256" key="8">
    <source>
        <dbReference type="ARBA" id="ARBA00022884"/>
    </source>
</evidence>
<keyword evidence="7 12" id="KW-0067">ATP-binding</keyword>
<dbReference type="CDD" id="cd00814">
    <property type="entry name" value="MetRS_core"/>
    <property type="match status" value="1"/>
</dbReference>
<dbReference type="PRINTS" id="PR01041">
    <property type="entry name" value="TRNASYNTHMET"/>
</dbReference>
<dbReference type="AlphaFoldDB" id="A0A9P1HA27"/>
<dbReference type="CDD" id="cd07957">
    <property type="entry name" value="Anticodon_Ia_Met"/>
    <property type="match status" value="1"/>
</dbReference>
<organism evidence="16 17">
    <name type="scientific">Parascedosporium putredinis</name>
    <dbReference type="NCBI Taxonomy" id="1442378"/>
    <lineage>
        <taxon>Eukaryota</taxon>
        <taxon>Fungi</taxon>
        <taxon>Dikarya</taxon>
        <taxon>Ascomycota</taxon>
        <taxon>Pezizomycotina</taxon>
        <taxon>Sordariomycetes</taxon>
        <taxon>Hypocreomycetidae</taxon>
        <taxon>Microascales</taxon>
        <taxon>Microascaceae</taxon>
        <taxon>Parascedosporium</taxon>
    </lineage>
</organism>
<evidence type="ECO:0000256" key="10">
    <source>
        <dbReference type="ARBA" id="ARBA00023146"/>
    </source>
</evidence>
<dbReference type="SUPFAM" id="SSF47323">
    <property type="entry name" value="Anticodon-binding domain of a subclass of class I aminoacyl-tRNA synthetases"/>
    <property type="match status" value="1"/>
</dbReference>
<comment type="similarity">
    <text evidence="2 12">Belongs to the class-I aminoacyl-tRNA synthetase family.</text>
</comment>
<dbReference type="Proteomes" id="UP000838763">
    <property type="component" value="Unassembled WGS sequence"/>
</dbReference>
<dbReference type="InterPro" id="IPR033911">
    <property type="entry name" value="MetRS_core"/>
</dbReference>
<evidence type="ECO:0000256" key="11">
    <source>
        <dbReference type="ARBA" id="ARBA00030904"/>
    </source>
</evidence>
<dbReference type="OrthoDB" id="5844513at2759"/>
<feature type="domain" description="Methionyl-tRNA synthetase anticodon-binding" evidence="15">
    <location>
        <begin position="385"/>
        <end position="524"/>
    </location>
</feature>
<dbReference type="InterPro" id="IPR009080">
    <property type="entry name" value="tRNAsynth_Ia_anticodon-bd"/>
</dbReference>
<evidence type="ECO:0000256" key="5">
    <source>
        <dbReference type="ARBA" id="ARBA00022598"/>
    </source>
</evidence>
<dbReference type="FunFam" id="1.10.730.10:FF:000031">
    <property type="entry name" value="Putative Methionyl-tRNA synthetase"/>
    <property type="match status" value="1"/>
</dbReference>
<dbReference type="InterPro" id="IPR041872">
    <property type="entry name" value="Anticodon_Met"/>
</dbReference>
<dbReference type="EMBL" id="CALLCH030000018">
    <property type="protein sequence ID" value="CAI4218691.1"/>
    <property type="molecule type" value="Genomic_DNA"/>
</dbReference>
<keyword evidence="4" id="KW-0820">tRNA-binding</keyword>
<keyword evidence="17" id="KW-1185">Reference proteome</keyword>
<evidence type="ECO:0000256" key="9">
    <source>
        <dbReference type="ARBA" id="ARBA00022917"/>
    </source>
</evidence>
<evidence type="ECO:0000256" key="12">
    <source>
        <dbReference type="RuleBase" id="RU363039"/>
    </source>
</evidence>
<gene>
    <name evidence="16" type="ORF">PPNO1_LOCUS8266</name>
</gene>
<dbReference type="Gene3D" id="3.40.50.620">
    <property type="entry name" value="HUPs"/>
    <property type="match status" value="2"/>
</dbReference>
<protein>
    <recommendedName>
        <fullName evidence="3">methionine--tRNA ligase</fullName>
        <ecNumber evidence="3">6.1.1.10</ecNumber>
    </recommendedName>
    <alternativeName>
        <fullName evidence="11">Methionyl-tRNA synthetase</fullName>
    </alternativeName>
</protein>
<feature type="domain" description="Methionyl/Leucyl tRNA synthetase" evidence="14">
    <location>
        <begin position="20"/>
        <end position="164"/>
    </location>
</feature>
<keyword evidence="5 12" id="KW-0436">Ligase</keyword>
<evidence type="ECO:0000256" key="1">
    <source>
        <dbReference type="ARBA" id="ARBA00004496"/>
    </source>
</evidence>
<dbReference type="GO" id="GO:0006431">
    <property type="term" value="P:methionyl-tRNA aminoacylation"/>
    <property type="evidence" value="ECO:0007669"/>
    <property type="project" value="InterPro"/>
</dbReference>
<evidence type="ECO:0000256" key="3">
    <source>
        <dbReference type="ARBA" id="ARBA00012838"/>
    </source>
</evidence>
<dbReference type="InterPro" id="IPR023458">
    <property type="entry name" value="Met-tRNA_ligase_1"/>
</dbReference>
<proteinExistence type="inferred from homology"/>
<evidence type="ECO:0000313" key="16">
    <source>
        <dbReference type="EMBL" id="CAI4218691.1"/>
    </source>
</evidence>
<evidence type="ECO:0000313" key="17">
    <source>
        <dbReference type="Proteomes" id="UP000838763"/>
    </source>
</evidence>
<dbReference type="Pfam" id="PF09334">
    <property type="entry name" value="tRNA-synt_1g"/>
    <property type="match status" value="2"/>
</dbReference>
<evidence type="ECO:0000259" key="15">
    <source>
        <dbReference type="Pfam" id="PF19303"/>
    </source>
</evidence>
<keyword evidence="10 12" id="KW-0030">Aminoacyl-tRNA synthetase</keyword>
<dbReference type="InterPro" id="IPR015413">
    <property type="entry name" value="Methionyl/Leucyl_tRNA_Synth"/>
</dbReference>
<dbReference type="GO" id="GO:0017101">
    <property type="term" value="C:aminoacyl-tRNA synthetase multienzyme complex"/>
    <property type="evidence" value="ECO:0007669"/>
    <property type="project" value="TreeGrafter"/>
</dbReference>
<evidence type="ECO:0000256" key="13">
    <source>
        <dbReference type="SAM" id="MobiDB-lite"/>
    </source>
</evidence>
<comment type="subcellular location">
    <subcellularLocation>
        <location evidence="1">Cytoplasm</location>
    </subcellularLocation>
</comment>
<dbReference type="PANTHER" id="PTHR45765">
    <property type="entry name" value="METHIONINE--TRNA LIGASE"/>
    <property type="match status" value="1"/>
</dbReference>
<comment type="caution">
    <text evidence="16">The sequence shown here is derived from an EMBL/GenBank/DDBJ whole genome shotgun (WGS) entry which is preliminary data.</text>
</comment>
<dbReference type="GO" id="GO:0005829">
    <property type="term" value="C:cytosol"/>
    <property type="evidence" value="ECO:0007669"/>
    <property type="project" value="TreeGrafter"/>
</dbReference>
<feature type="compositionally biased region" description="Basic and acidic residues" evidence="13">
    <location>
        <begin position="517"/>
        <end position="535"/>
    </location>
</feature>
<keyword evidence="8" id="KW-0694">RNA-binding</keyword>
<evidence type="ECO:0000259" key="14">
    <source>
        <dbReference type="Pfam" id="PF09334"/>
    </source>
</evidence>
<feature type="domain" description="Methionyl/Leucyl tRNA synthetase" evidence="14">
    <location>
        <begin position="210"/>
        <end position="362"/>
    </location>
</feature>
<evidence type="ECO:0000256" key="6">
    <source>
        <dbReference type="ARBA" id="ARBA00022741"/>
    </source>
</evidence>
<evidence type="ECO:0000256" key="7">
    <source>
        <dbReference type="ARBA" id="ARBA00022840"/>
    </source>
</evidence>
<keyword evidence="9 12" id="KW-0648">Protein biosynthesis</keyword>
<evidence type="ECO:0000256" key="4">
    <source>
        <dbReference type="ARBA" id="ARBA00022555"/>
    </source>
</evidence>
<dbReference type="EC" id="6.1.1.10" evidence="3"/>
<dbReference type="Pfam" id="PF19303">
    <property type="entry name" value="Anticodon_3"/>
    <property type="match status" value="1"/>
</dbReference>
<dbReference type="PANTHER" id="PTHR45765:SF1">
    <property type="entry name" value="METHIONINE--TRNA LIGASE, CYTOPLASMIC"/>
    <property type="match status" value="1"/>
</dbReference>
<sequence>MAEGAKSQNPILPQPGKRNVLITSALPYVNNVPHLGNIIGSVLSADVFARYSRGRGHNTLYVCGTDEYGTTTEARALVEGVSPKELCDKYHTIHAGIYKWFNLSFDIFGRTTTEPQTVITQEIFLKLKENGFLEERNTTQLYCEQHHSFLADRFVEGECPKCGYGRRLYPVTKDTNHIFFKLDKLQPEIDAWYQDSAAKGGWSSNVGNPVPLPGYEQKVIYPWFDACIGYVSITACYTDEWKKWWYSPDDVKLYQFLGKDNVVFHSVIFPGTQIGTRDNWTKLHHLAATEYLTYEGGKFSKSRGIGVFGDSAQKTGVGPDVFRYYLLSHRPEASDSEFNWDEFISCNNNLLLKNLGNFVSRVVKFVNGKNYNNVVPESSGFQDASIDEFKAEVNKLLKQYVEEMDAVKVKAGLSTVLLISQAGNAFLQNNKLDNKLAETEPAKCGAVVSLALNLIHLISSIITPFMPETATGILAQLNAEPILIPDTWTADSIKTGHEIGKAAYLFSNIKPEKGAEWRDSFGGDEVKKAKEEAAAKKAKKKAAMKKPKGQKNVGGDKAAQPAAAPSATDDELAKKAAEVTLDATPNV</sequence>
<accession>A0A9P1HA27</accession>
<evidence type="ECO:0000256" key="2">
    <source>
        <dbReference type="ARBA" id="ARBA00005594"/>
    </source>
</evidence>
<feature type="compositionally biased region" description="Basic residues" evidence="13">
    <location>
        <begin position="536"/>
        <end position="549"/>
    </location>
</feature>
<feature type="region of interest" description="Disordered" evidence="13">
    <location>
        <begin position="517"/>
        <end position="587"/>
    </location>
</feature>
<dbReference type="PROSITE" id="PS00178">
    <property type="entry name" value="AA_TRNA_LIGASE_I"/>
    <property type="match status" value="1"/>
</dbReference>